<dbReference type="AlphaFoldDB" id="A0A3L8QY72"/>
<accession>A0A3L8QY72</accession>
<organism evidence="1 2">
    <name type="scientific">Streptomyces rapamycinicus (strain ATCC 29253 / DSM 41530 / NRRL 5491 / AYB-994)</name>
    <name type="common">Streptomyces hygroscopicus (strain ATCC 29253)</name>
    <dbReference type="NCBI Taxonomy" id="1343740"/>
    <lineage>
        <taxon>Bacteria</taxon>
        <taxon>Bacillati</taxon>
        <taxon>Actinomycetota</taxon>
        <taxon>Actinomycetes</taxon>
        <taxon>Kitasatosporales</taxon>
        <taxon>Streptomycetaceae</taxon>
        <taxon>Streptomyces</taxon>
        <taxon>Streptomyces violaceusniger group</taxon>
    </lineage>
</organism>
<reference evidence="1 2" key="1">
    <citation type="journal article" date="2018" name="J. Biol. Chem.">
        <title>Discovery of the actinoplanic acid pathway in Streptomyces rapamycinicus reveals a genetically conserved synergism with rapamycin.</title>
        <authorList>
            <person name="Mrak P."/>
            <person name="Krastel P."/>
            <person name="Pivk Lukancic P."/>
            <person name="Tao J."/>
            <person name="Pistorius D."/>
            <person name="Moore C.M."/>
        </authorList>
    </citation>
    <scope>NUCLEOTIDE SEQUENCE [LARGE SCALE GENOMIC DNA]</scope>
    <source>
        <strain evidence="1 2">NRRL 5491</strain>
    </source>
</reference>
<comment type="caution">
    <text evidence="1">The sequence shown here is derived from an EMBL/GenBank/DDBJ whole genome shotgun (WGS) entry which is preliminary data.</text>
</comment>
<dbReference type="Proteomes" id="UP000281594">
    <property type="component" value="Unassembled WGS sequence"/>
</dbReference>
<name>A0A3L8QY72_STRRN</name>
<dbReference type="STRING" id="1343740.M271_47925"/>
<evidence type="ECO:0000313" key="1">
    <source>
        <dbReference type="EMBL" id="RLV72217.1"/>
    </source>
</evidence>
<sequence>MFRIVMSVCGVKAVSSGEVRVPQPVGTATGAPFASFASPVYCLTTMPANEVSRTVEFRTWMSWSTVAADGSVAEKALSHGVSRVRPALRVPPAATRVGANGTVA</sequence>
<proteinExistence type="predicted"/>
<protein>
    <submittedName>
        <fullName evidence="1">Uncharacterized protein</fullName>
    </submittedName>
</protein>
<evidence type="ECO:0000313" key="2">
    <source>
        <dbReference type="Proteomes" id="UP000281594"/>
    </source>
</evidence>
<dbReference type="EMBL" id="QYCY01000004">
    <property type="protein sequence ID" value="RLV72217.1"/>
    <property type="molecule type" value="Genomic_DNA"/>
</dbReference>
<gene>
    <name evidence="1" type="ORF">D3C57_146860</name>
</gene>